<evidence type="ECO:0000313" key="2">
    <source>
        <dbReference type="EMBL" id="ARU45182.1"/>
    </source>
</evidence>
<name>A0A7Y4LKR9_9CORY</name>
<feature type="coiled-coil region" evidence="1">
    <location>
        <begin position="69"/>
        <end position="103"/>
    </location>
</feature>
<dbReference type="OrthoDB" id="5772641at2"/>
<reference evidence="2 3" key="1">
    <citation type="journal article" date="2014" name="BMC Vet. Res.">
        <title>First report of Corynebacterium pseudotuberculosis from caseous lymphadenitis lesions in Black Alentejano pig (Sus scrofa domesticus).</title>
        <authorList>
            <person name="Oliveira M."/>
            <person name="Barroco C."/>
            <person name="Mottola C."/>
            <person name="Santos R."/>
            <person name="Lemsaddek A."/>
            <person name="Tavares L."/>
            <person name="Semedo-Lemsaddek T."/>
        </authorList>
    </citation>
    <scope>NUCLEOTIDE SEQUENCE [LARGE SCALE GENOMIC DNA]</scope>
    <source>
        <strain evidence="2 3">PO100/5</strain>
    </source>
</reference>
<reference evidence="2 3" key="3">
    <citation type="journal article" date="2020" name="Int. J. Syst. Evol. Microbiol.">
        <title>Corynebacterium silvaticum sp. nov., a unique group of NTTB corynebacteria in wild boar and roe deer.</title>
        <authorList>
            <person name="Dangel A."/>
            <person name="Berger A."/>
            <person name="Rau J."/>
            <person name="Eisenberg T."/>
            <person name="Kampfer P."/>
            <person name="Margos G."/>
            <person name="Contzen M."/>
            <person name="Busse H.J."/>
            <person name="Konrad R."/>
            <person name="Peters M."/>
            <person name="Sting R."/>
            <person name="Sing A."/>
        </authorList>
    </citation>
    <scope>NUCLEOTIDE SEQUENCE [LARGE SCALE GENOMIC DNA]</scope>
    <source>
        <strain evidence="2 3">PO100/5</strain>
    </source>
</reference>
<dbReference type="RefSeq" id="WP_087453073.1">
    <property type="nucleotide sequence ID" value="NZ_CP021417.2"/>
</dbReference>
<organism evidence="2 3">
    <name type="scientific">Corynebacterium silvaticum</name>
    <dbReference type="NCBI Taxonomy" id="2320431"/>
    <lineage>
        <taxon>Bacteria</taxon>
        <taxon>Bacillati</taxon>
        <taxon>Actinomycetota</taxon>
        <taxon>Actinomycetes</taxon>
        <taxon>Mycobacteriales</taxon>
        <taxon>Corynebacteriaceae</taxon>
        <taxon>Corynebacterium</taxon>
    </lineage>
</organism>
<keyword evidence="3" id="KW-1185">Reference proteome</keyword>
<evidence type="ECO:0000256" key="1">
    <source>
        <dbReference type="SAM" id="Coils"/>
    </source>
</evidence>
<dbReference type="AlphaFoldDB" id="A0A7Y4LKR9"/>
<sequence>MTNTFTSLTERGEGWWVIQLKEDPGLLTQTRRLDQIPDMVRDALGLFPELTDDPENAIVTIEFREGEDIADIANQAVQANQKAKQAQKEASQLMRQAAAELSKKGLSYRDIGTLLGVSFQRAQKLATA</sequence>
<dbReference type="GeneID" id="75006715"/>
<protein>
    <submittedName>
        <fullName evidence="2">Transcriptional regulator</fullName>
    </submittedName>
</protein>
<gene>
    <name evidence="2" type="ORF">CBE74_00145</name>
</gene>
<accession>A0A7Y4LKR9</accession>
<keyword evidence="1" id="KW-0175">Coiled coil</keyword>
<reference evidence="2 3" key="2">
    <citation type="journal article" date="2020" name="Antonie Van Leeuwenhoek">
        <title>Phylogenomic characterisation of a novel corynebacterial species pathogenic to animals.</title>
        <authorList>
            <person name="Moller J."/>
            <person name="Musella L."/>
            <person name="Melnikov V."/>
            <person name="Geissdorfer W."/>
            <person name="Burkovski A."/>
            <person name="Sangal V."/>
        </authorList>
    </citation>
    <scope>NUCLEOTIDE SEQUENCE [LARGE SCALE GENOMIC DNA]</scope>
    <source>
        <strain evidence="2 3">PO100/5</strain>
    </source>
</reference>
<dbReference type="EMBL" id="CP021417">
    <property type="protein sequence ID" value="ARU45182.1"/>
    <property type="molecule type" value="Genomic_DNA"/>
</dbReference>
<reference evidence="2 3" key="4">
    <citation type="journal article" date="2020" name="PLoS ONE">
        <title>Taxonomic classification of strain PO100/5 shows a broader geographic distribution and genetic markers of the recently described Corynebacterium silvaticum.</title>
        <authorList>
            <person name="Viana M.V.C."/>
            <person name="Profeta R."/>
            <person name="da Silva A.L."/>
            <person name="Hurtado R."/>
            <person name="Cerqueira J.C."/>
            <person name="Ribeiro B.F.S."/>
            <person name="Almeida M.O."/>
            <person name="Morais-Rodrigues F."/>
            <person name="Soares S.C."/>
            <person name="Oliveira M."/>
            <person name="Tavares L."/>
            <person name="Figueiredo H."/>
            <person name="Wattam A.R."/>
            <person name="Barh D."/>
            <person name="Ghosh P."/>
            <person name="Silva A."/>
            <person name="Azevedo V."/>
        </authorList>
    </citation>
    <scope>NUCLEOTIDE SEQUENCE [LARGE SCALE GENOMIC DNA]</scope>
    <source>
        <strain evidence="2 3">PO100/5</strain>
    </source>
</reference>
<dbReference type="KEGG" id="csil:CBE74_00145"/>
<dbReference type="Proteomes" id="UP000195652">
    <property type="component" value="Chromosome"/>
</dbReference>
<evidence type="ECO:0000313" key="3">
    <source>
        <dbReference type="Proteomes" id="UP000195652"/>
    </source>
</evidence>
<proteinExistence type="predicted"/>